<feature type="compositionally biased region" description="Low complexity" evidence="5">
    <location>
        <begin position="15"/>
        <end position="48"/>
    </location>
</feature>
<feature type="transmembrane region" description="Helical" evidence="6">
    <location>
        <begin position="80"/>
        <end position="102"/>
    </location>
</feature>
<evidence type="ECO:0000313" key="7">
    <source>
        <dbReference type="EMBL" id="KAK4183729.1"/>
    </source>
</evidence>
<dbReference type="GO" id="GO:0016020">
    <property type="term" value="C:membrane"/>
    <property type="evidence" value="ECO:0007669"/>
    <property type="project" value="UniProtKB-SubCell"/>
</dbReference>
<keyword evidence="8" id="KW-1185">Reference proteome</keyword>
<dbReference type="GO" id="GO:0022857">
    <property type="term" value="F:transmembrane transporter activity"/>
    <property type="evidence" value="ECO:0007669"/>
    <property type="project" value="InterPro"/>
</dbReference>
<evidence type="ECO:0000256" key="5">
    <source>
        <dbReference type="SAM" id="MobiDB-lite"/>
    </source>
</evidence>
<gene>
    <name evidence="7" type="ORF">QBC35DRAFT_542352</name>
</gene>
<evidence type="ECO:0000313" key="8">
    <source>
        <dbReference type="Proteomes" id="UP001302126"/>
    </source>
</evidence>
<feature type="transmembrane region" description="Helical" evidence="6">
    <location>
        <begin position="234"/>
        <end position="257"/>
    </location>
</feature>
<evidence type="ECO:0000256" key="4">
    <source>
        <dbReference type="ARBA" id="ARBA00023136"/>
    </source>
</evidence>
<feature type="transmembrane region" description="Helical" evidence="6">
    <location>
        <begin position="331"/>
        <end position="356"/>
    </location>
</feature>
<dbReference type="InterPro" id="IPR011701">
    <property type="entry name" value="MFS"/>
</dbReference>
<dbReference type="Pfam" id="PF07690">
    <property type="entry name" value="MFS_1"/>
    <property type="match status" value="1"/>
</dbReference>
<sequence length="591" mass="63863">MSAAKVHGVNERTPLLSESASSSTDTADSDVSSNTNDNVTSDSSLSDGTGDHDDAIDKNKKLSSWTKLRKAFALGVEHQILLTAFLITLSFSFTQVPILYVFHLMECDAYYADPRHPPYNGPPGGRCDRNEIAAGMAQQFSILGMSTTFFGTINLFVSGWTAKRIGPKRALMVQTFVPGIRVATQILGVMAGGKKGMLIIQLTQIITIIGGPAGYLLIMNIIAGEAVAPLRRTAVFGMLQGCIMLGQGLGYLTGGMIGDNFGIRRPFEVAFCSFMLVTCFVAFTVPHIDADTLNNGEKKPKGISQFFTPLRILIPQRVLSPNGTAKKHYGVTILCAGIFLAVLATGFAPLLIQLYATAKFQFTQADNGLLTSEFAFMRGAFLIFVFPKIISRGRKWHMARQKTENVPSGSFEAEETQSLLESSVATDPQQFDAPIGNLAEEEPVEPELAKEDEGTEFDLHFLRISLLVDGFLTLYVAFATKSWHIYLGAFLLPLASGSAPAAKGVMTEMCPPSRRADALSALGLVENVARLSTQGLFGFVFSALADAGKPHLTFFVNAAIAVVAYLVLLLSRFPPEGTKVLDDDDLDVNDP</sequence>
<feature type="transmembrane region" description="Helical" evidence="6">
    <location>
        <begin position="368"/>
        <end position="390"/>
    </location>
</feature>
<feature type="transmembrane region" description="Helical" evidence="6">
    <location>
        <begin position="551"/>
        <end position="570"/>
    </location>
</feature>
<dbReference type="PANTHER" id="PTHR23507:SF13">
    <property type="entry name" value="MFS GENERAL SUBSTRATE TRANSPORTER"/>
    <property type="match status" value="1"/>
</dbReference>
<keyword evidence="2 6" id="KW-0812">Transmembrane</keyword>
<evidence type="ECO:0000256" key="1">
    <source>
        <dbReference type="ARBA" id="ARBA00004141"/>
    </source>
</evidence>
<feature type="transmembrane region" description="Helical" evidence="6">
    <location>
        <begin position="269"/>
        <end position="290"/>
    </location>
</feature>
<accession>A0AAN7AEK7</accession>
<feature type="transmembrane region" description="Helical" evidence="6">
    <location>
        <begin position="140"/>
        <end position="162"/>
    </location>
</feature>
<proteinExistence type="predicted"/>
<reference evidence="7" key="1">
    <citation type="journal article" date="2023" name="Mol. Phylogenet. Evol.">
        <title>Genome-scale phylogeny and comparative genomics of the fungal order Sordariales.</title>
        <authorList>
            <person name="Hensen N."/>
            <person name="Bonometti L."/>
            <person name="Westerberg I."/>
            <person name="Brannstrom I.O."/>
            <person name="Guillou S."/>
            <person name="Cros-Aarteil S."/>
            <person name="Calhoun S."/>
            <person name="Haridas S."/>
            <person name="Kuo A."/>
            <person name="Mondo S."/>
            <person name="Pangilinan J."/>
            <person name="Riley R."/>
            <person name="LaButti K."/>
            <person name="Andreopoulos B."/>
            <person name="Lipzen A."/>
            <person name="Chen C."/>
            <person name="Yan M."/>
            <person name="Daum C."/>
            <person name="Ng V."/>
            <person name="Clum A."/>
            <person name="Steindorff A."/>
            <person name="Ohm R.A."/>
            <person name="Martin F."/>
            <person name="Silar P."/>
            <person name="Natvig D.O."/>
            <person name="Lalanne C."/>
            <person name="Gautier V."/>
            <person name="Ament-Velasquez S.L."/>
            <person name="Kruys A."/>
            <person name="Hutchinson M.I."/>
            <person name="Powell A.J."/>
            <person name="Barry K."/>
            <person name="Miller A.N."/>
            <person name="Grigoriev I.V."/>
            <person name="Debuchy R."/>
            <person name="Gladieux P."/>
            <person name="Hiltunen Thoren M."/>
            <person name="Johannesson H."/>
        </authorList>
    </citation>
    <scope>NUCLEOTIDE SEQUENCE</scope>
    <source>
        <strain evidence="7">PSN309</strain>
    </source>
</reference>
<feature type="region of interest" description="Disordered" evidence="5">
    <location>
        <begin position="1"/>
        <end position="53"/>
    </location>
</feature>
<dbReference type="Gene3D" id="1.20.1250.20">
    <property type="entry name" value="MFS general substrate transporter like domains"/>
    <property type="match status" value="2"/>
</dbReference>
<organism evidence="7 8">
    <name type="scientific">Podospora australis</name>
    <dbReference type="NCBI Taxonomy" id="1536484"/>
    <lineage>
        <taxon>Eukaryota</taxon>
        <taxon>Fungi</taxon>
        <taxon>Dikarya</taxon>
        <taxon>Ascomycota</taxon>
        <taxon>Pezizomycotina</taxon>
        <taxon>Sordariomycetes</taxon>
        <taxon>Sordariomycetidae</taxon>
        <taxon>Sordariales</taxon>
        <taxon>Podosporaceae</taxon>
        <taxon>Podospora</taxon>
    </lineage>
</organism>
<dbReference type="AlphaFoldDB" id="A0AAN7AEK7"/>
<dbReference type="Proteomes" id="UP001302126">
    <property type="component" value="Unassembled WGS sequence"/>
</dbReference>
<protein>
    <submittedName>
        <fullName evidence="7">Uncharacterized protein</fullName>
    </submittedName>
</protein>
<dbReference type="EMBL" id="MU864528">
    <property type="protein sequence ID" value="KAK4183729.1"/>
    <property type="molecule type" value="Genomic_DNA"/>
</dbReference>
<evidence type="ECO:0000256" key="6">
    <source>
        <dbReference type="SAM" id="Phobius"/>
    </source>
</evidence>
<keyword evidence="3 6" id="KW-1133">Transmembrane helix</keyword>
<feature type="transmembrane region" description="Helical" evidence="6">
    <location>
        <begin position="198"/>
        <end position="222"/>
    </location>
</feature>
<evidence type="ECO:0000256" key="3">
    <source>
        <dbReference type="ARBA" id="ARBA00022989"/>
    </source>
</evidence>
<comment type="subcellular location">
    <subcellularLocation>
        <location evidence="1">Membrane</location>
        <topology evidence="1">Multi-pass membrane protein</topology>
    </subcellularLocation>
</comment>
<keyword evidence="4 6" id="KW-0472">Membrane</keyword>
<comment type="caution">
    <text evidence="7">The sequence shown here is derived from an EMBL/GenBank/DDBJ whole genome shotgun (WGS) entry which is preliminary data.</text>
</comment>
<dbReference type="SUPFAM" id="SSF103473">
    <property type="entry name" value="MFS general substrate transporter"/>
    <property type="match status" value="2"/>
</dbReference>
<dbReference type="PANTHER" id="PTHR23507">
    <property type="entry name" value="ZGC:174356"/>
    <property type="match status" value="1"/>
</dbReference>
<name>A0AAN7AEK7_9PEZI</name>
<evidence type="ECO:0000256" key="2">
    <source>
        <dbReference type="ARBA" id="ARBA00022692"/>
    </source>
</evidence>
<reference evidence="7" key="2">
    <citation type="submission" date="2023-05" db="EMBL/GenBank/DDBJ databases">
        <authorList>
            <consortium name="Lawrence Berkeley National Laboratory"/>
            <person name="Steindorff A."/>
            <person name="Hensen N."/>
            <person name="Bonometti L."/>
            <person name="Westerberg I."/>
            <person name="Brannstrom I.O."/>
            <person name="Guillou S."/>
            <person name="Cros-Aarteil S."/>
            <person name="Calhoun S."/>
            <person name="Haridas S."/>
            <person name="Kuo A."/>
            <person name="Mondo S."/>
            <person name="Pangilinan J."/>
            <person name="Riley R."/>
            <person name="Labutti K."/>
            <person name="Andreopoulos B."/>
            <person name="Lipzen A."/>
            <person name="Chen C."/>
            <person name="Yanf M."/>
            <person name="Daum C."/>
            <person name="Ng V."/>
            <person name="Clum A."/>
            <person name="Ohm R."/>
            <person name="Martin F."/>
            <person name="Silar P."/>
            <person name="Natvig D."/>
            <person name="Lalanne C."/>
            <person name="Gautier V."/>
            <person name="Ament-Velasquez S.L."/>
            <person name="Kruys A."/>
            <person name="Hutchinson M.I."/>
            <person name="Powell A.J."/>
            <person name="Barry K."/>
            <person name="Miller A.N."/>
            <person name="Grigoriev I.V."/>
            <person name="Debuchy R."/>
            <person name="Gladieux P."/>
            <person name="Thoren M.H."/>
            <person name="Johannesson H."/>
        </authorList>
    </citation>
    <scope>NUCLEOTIDE SEQUENCE</scope>
    <source>
        <strain evidence="7">PSN309</strain>
    </source>
</reference>
<dbReference type="InterPro" id="IPR036259">
    <property type="entry name" value="MFS_trans_sf"/>
</dbReference>